<dbReference type="InterPro" id="IPR041171">
    <property type="entry name" value="SDR_Ig"/>
</dbReference>
<dbReference type="Proteomes" id="UP001198182">
    <property type="component" value="Unassembled WGS sequence"/>
</dbReference>
<keyword evidence="3" id="KW-0964">Secreted</keyword>
<evidence type="ECO:0000256" key="6">
    <source>
        <dbReference type="SAM" id="Phobius"/>
    </source>
</evidence>
<proteinExistence type="predicted"/>
<dbReference type="Pfam" id="PF17961">
    <property type="entry name" value="Big_8"/>
    <property type="match status" value="1"/>
</dbReference>
<feature type="domain" description="SDR-like Ig" evidence="8">
    <location>
        <begin position="89"/>
        <end position="185"/>
    </location>
</feature>
<dbReference type="InterPro" id="IPR013783">
    <property type="entry name" value="Ig-like_fold"/>
</dbReference>
<dbReference type="InterPro" id="IPR011252">
    <property type="entry name" value="Fibrogen-bd_dom1"/>
</dbReference>
<keyword evidence="5" id="KW-0572">Peptidoglycan-anchor</keyword>
<keyword evidence="4" id="KW-0732">Signal</keyword>
<evidence type="ECO:0000259" key="7">
    <source>
        <dbReference type="Pfam" id="PF17802"/>
    </source>
</evidence>
<dbReference type="Gene3D" id="2.60.40.10">
    <property type="entry name" value="Immunoglobulins"/>
    <property type="match status" value="1"/>
</dbReference>
<dbReference type="InterPro" id="IPR008966">
    <property type="entry name" value="Adhesion_dom_sf"/>
</dbReference>
<feature type="domain" description="SpaA-like prealbumin fold" evidence="7">
    <location>
        <begin position="1274"/>
        <end position="1365"/>
    </location>
</feature>
<dbReference type="GO" id="GO:0007155">
    <property type="term" value="P:cell adhesion"/>
    <property type="evidence" value="ECO:0007669"/>
    <property type="project" value="InterPro"/>
</dbReference>
<dbReference type="Pfam" id="PF17802">
    <property type="entry name" value="SpaA"/>
    <property type="match status" value="1"/>
</dbReference>
<dbReference type="Gene3D" id="2.60.40.1280">
    <property type="match status" value="1"/>
</dbReference>
<dbReference type="SUPFAM" id="SSF49401">
    <property type="entry name" value="Bacterial adhesins"/>
    <property type="match status" value="1"/>
</dbReference>
<keyword evidence="6" id="KW-0812">Transmembrane</keyword>
<evidence type="ECO:0000313" key="10">
    <source>
        <dbReference type="Proteomes" id="UP001198182"/>
    </source>
</evidence>
<evidence type="ECO:0000256" key="1">
    <source>
        <dbReference type="ARBA" id="ARBA00004168"/>
    </source>
</evidence>
<sequence length="1574" mass="174210">MHSNKRWPVFILSIALILGILQPYPIVSAESEQTYENYDENDKDASGEINTDAFDASSCVQSVKVSYQSGGRWVSIDENTRDIPVDTRLKITMTYEGVSKDDVIAHGNTMKYTLPELLVDPSVAYNLIQDSDGNEIGTIQADTDSRAVFLTFTDEFFQKEEQEGIQQIDGSFSFYAGADREKLKEDPDPVLIVGNQQIPLHFEKDSDARLGNLNLEKSTGVFGTDEEGSWIQYTLTVTTGDTAMPDVKVTDHFTSNVKYIDRYMGVSGNEVLAETGENAEDRPYETGDQAGSGSIYLGNLITSDQPVPDPAGDSYSAPGILVWHVGDMGANETRNLTYKARLTPEYTGGQNRGTITNTASVYSKEYPHQSVSENFTPSVKAGITKTAGAYVPDAYGDGGTITYQVTVRADENNTYDLNNVKIYDNMKEGGTEVKYLPSLDYVEGSFHLYEGGTADVSRELSIEENPHAGQKNPAIVSSDTEKRFDLYAGTLKPGEQKTLTYQVRVKGNIFAAGNEDIGIKNAAAIYSDDTVSGGNYQLAAAKASKTLGKKVWDRKLQSEKTEQETTVTVGDREPVYKKQDSSWQEDGDADRIFTVPEGSFRYQVVVNEAADWNVSSSIFGDILKNDYLIYTGYLKIDYYEKGLSTSPATDAEAVRLLEAQTPARTVWADIQSETQFSFSPTDLGLPKDRGAFVLTYYASPNHVEDVSQVTSGNSFELTGTAVGPGGSSVELSGVRVSTSAVVEGGKNLDAVKSGWYFDHNKERGDWKAGHLYWVIDVTGSEIDAGTEFKDVPSTTSGQKHLMRRTSMVGLYVGKLPEGKTFTEYYGSVKDLEADSGMRKLVGNVKNKETVPANADYSWDATNEQATIQIRKMLKLQNEEHLYIVLQTAPASAMGTRDCRTFVNSLEVKDSNASEFVKANEADIRAVGAGTNFKELVGVYEYDGSAWKNIQQYWGNSYAKLITSEIKEPGTYVEWRIKINYAGDLEGTVHVEDLIPEGMDPVYARYFWISPDLYYNAPEVPEIPELEEDASWMRMEITNWIDGNQKGPKQRTCIAYYNAETRQLRFDVTNLQKGGSSQDKRSLEIQIVTKVSDSEMMLNGVQKSYTNVSNVTNESQNVISNSSAVVTLTKKTITKTMGNVTNNRLPFTLTVNSLGEDIVKGEDTLTLVDEIKSPLQFELDSLVVKDKNGNTVQGVTARIEETDTGQKITLTVPDGKKLTVTYEASLHAAPNQDISVDNSAYWFGYRQDMAQIKNATVQYHVEATAGISQSAVLCIKKADQDDTAVELEGADFTLQQVEWDAEAAAWSASGSGQILRGSTDETGTLLFGTGGTKLEYNTVYCLRETKAPDGYVLDSTPRYYVIAKAQDEVYPEELEQWRQHGAEIYYSGSTYKVTIYNQRGTLMLNKKFQDVNGNEITGTRIPDGTYRFGLYAYKENRNYKNETALQIMEITCKNGKMTYKRDGTLIDKPQFAQLSVGARYCVLELDEKGIPAEKNGEIYTMESGLDFRVEYARGIQMITISQNGGTDPVEIINRQYVRMTPGTGIFTGSNGIYESLLAGVIVAGIVAFRIRRRRT</sequence>
<feature type="transmembrane region" description="Helical" evidence="6">
    <location>
        <begin position="1550"/>
        <end position="1569"/>
    </location>
</feature>
<protein>
    <recommendedName>
        <fullName evidence="11">Prealbumin-like fold domain-containing protein</fullName>
    </recommendedName>
</protein>
<evidence type="ECO:0000313" key="9">
    <source>
        <dbReference type="EMBL" id="MCC2229889.1"/>
    </source>
</evidence>
<dbReference type="RefSeq" id="WP_308452678.1">
    <property type="nucleotide sequence ID" value="NZ_JAJEQR010000006.1"/>
</dbReference>
<dbReference type="InterPro" id="IPR041033">
    <property type="entry name" value="SpaA_PFL_dom_1"/>
</dbReference>
<reference evidence="9" key="1">
    <citation type="submission" date="2021-10" db="EMBL/GenBank/DDBJ databases">
        <title>Anaerobic single-cell dispensing facilitates the cultivation of human gut bacteria.</title>
        <authorList>
            <person name="Afrizal A."/>
        </authorList>
    </citation>
    <scope>NUCLEOTIDE SEQUENCE</scope>
    <source>
        <strain evidence="9">CLA-AA-H215</strain>
    </source>
</reference>
<gene>
    <name evidence="9" type="ORF">LKD81_02570</name>
</gene>
<evidence type="ECO:0000259" key="8">
    <source>
        <dbReference type="Pfam" id="PF17961"/>
    </source>
</evidence>
<accession>A0AAE3E833</accession>
<keyword evidence="10" id="KW-1185">Reference proteome</keyword>
<evidence type="ECO:0000256" key="4">
    <source>
        <dbReference type="ARBA" id="ARBA00022729"/>
    </source>
</evidence>
<comment type="subcellular location">
    <subcellularLocation>
        <location evidence="1">Secreted</location>
        <location evidence="1">Cell wall</location>
        <topology evidence="1">Peptidoglycan-anchor</topology>
    </subcellularLocation>
</comment>
<evidence type="ECO:0000256" key="3">
    <source>
        <dbReference type="ARBA" id="ARBA00022525"/>
    </source>
</evidence>
<name>A0AAE3E833_9FIRM</name>
<keyword evidence="6" id="KW-0472">Membrane</keyword>
<organism evidence="9 10">
    <name type="scientific">Hominifimenecus microfluidus</name>
    <dbReference type="NCBI Taxonomy" id="2885348"/>
    <lineage>
        <taxon>Bacteria</taxon>
        <taxon>Bacillati</taxon>
        <taxon>Bacillota</taxon>
        <taxon>Clostridia</taxon>
        <taxon>Lachnospirales</taxon>
        <taxon>Lachnospiraceae</taxon>
        <taxon>Hominifimenecus</taxon>
    </lineage>
</organism>
<dbReference type="EMBL" id="JAJEQR010000006">
    <property type="protein sequence ID" value="MCC2229889.1"/>
    <property type="molecule type" value="Genomic_DNA"/>
</dbReference>
<comment type="caution">
    <text evidence="9">The sequence shown here is derived from an EMBL/GenBank/DDBJ whole genome shotgun (WGS) entry which is preliminary data.</text>
</comment>
<evidence type="ECO:0000256" key="5">
    <source>
        <dbReference type="ARBA" id="ARBA00023088"/>
    </source>
</evidence>
<evidence type="ECO:0008006" key="11">
    <source>
        <dbReference type="Google" id="ProtNLM"/>
    </source>
</evidence>
<evidence type="ECO:0000256" key="2">
    <source>
        <dbReference type="ARBA" id="ARBA00022512"/>
    </source>
</evidence>
<keyword evidence="2" id="KW-0134">Cell wall</keyword>
<keyword evidence="6" id="KW-1133">Transmembrane helix</keyword>